<sequence>MLLLVASFASICGFLFGYDLGLIGGALLEIRDDFGIGDWAAEAIVSAAKFGAFFGTFIGGAAMLHYGRRKAIAVDSLFFIVGPLVMAASAGVAGLVVGRVIVGLGIGISAVVVPSYLGEVAPAKVRGRVVEMYELLLCAGMVAALLCDAALQSLPGNWRWMVGAPVLPALVLSLSLCLLPESPRWLVIRGQLDEALAVIHRVYTNRHLPAGMQHSTAEVEEELLQLWSSVEKDRAAAETRRLAHAERARQRAEQRAAKAAGPAAASGGSASPRHNGGWQRLQPAEGEEGEEEDEQQQQRRQVSAASSEAAAVEAGAAGVHRRMQRAVQSAGGDQAWRERRDPMQQGALNSGSSNNGEAARGSSPLRVPLHLRRIRTSSRDFQQDQQQLQGFDAHEEVSLDTPPPPPYQAALAAGSQASSASRPPPAVPTTTAAPAAAPAAAVAMGGGTLLRLDEWGGVPLLPSGQGVSPDARQQQQDEQQADGQEVAGGGGAAAHPPMSLGGSSMRFNGGGGFLGTLRRMLGDIYLVACGPERQALQMSLWLAFFNQAFASTSIINYAPQVLERAGVESHSAAMLMSSLVGGTKLLGVLLSLFLVDTLGRRPLLLWGSLGCAASLAALALADWLALKAFLVAAMCAFIFAFSASWAGVFWVLLSELFSMSAKSPAASAATATLFLTGAIADTLFLTLHGWLGPFVFLIFAGLAATAGLYVAAVVPETKGKSLQEVQALLSLRCAPGSRRSRRSWWWWPRARGREERHGLLPTGAVLSDGGDAEGGSVGRGRLELSANP</sequence>
<evidence type="ECO:0000256" key="1">
    <source>
        <dbReference type="ARBA" id="ARBA00004141"/>
    </source>
</evidence>
<dbReference type="SUPFAM" id="SSF103473">
    <property type="entry name" value="MFS general substrate transporter"/>
    <property type="match status" value="2"/>
</dbReference>
<dbReference type="EMBL" id="SIDB01000007">
    <property type="protein sequence ID" value="KAI3430693.1"/>
    <property type="molecule type" value="Genomic_DNA"/>
</dbReference>
<evidence type="ECO:0000256" key="3">
    <source>
        <dbReference type="ARBA" id="ARBA00022448"/>
    </source>
</evidence>
<feature type="region of interest" description="Disordered" evidence="7">
    <location>
        <begin position="460"/>
        <end position="501"/>
    </location>
</feature>
<dbReference type="AlphaFoldDB" id="A0A9D4YX37"/>
<evidence type="ECO:0000256" key="6">
    <source>
        <dbReference type="ARBA" id="ARBA00023136"/>
    </source>
</evidence>
<feature type="compositionally biased region" description="Low complexity" evidence="7">
    <location>
        <begin position="257"/>
        <end position="274"/>
    </location>
</feature>
<keyword evidence="3" id="KW-0813">Transport</keyword>
<dbReference type="GO" id="GO:0016020">
    <property type="term" value="C:membrane"/>
    <property type="evidence" value="ECO:0007669"/>
    <property type="project" value="UniProtKB-SubCell"/>
</dbReference>
<feature type="region of interest" description="Disordered" evidence="7">
    <location>
        <begin position="238"/>
        <end position="368"/>
    </location>
</feature>
<feature type="domain" description="Major facilitator superfamily (MFS) profile" evidence="9">
    <location>
        <begin position="5"/>
        <end position="718"/>
    </location>
</feature>
<keyword evidence="6 8" id="KW-0472">Membrane</keyword>
<feature type="transmembrane region" description="Helical" evidence="8">
    <location>
        <begin position="602"/>
        <end position="623"/>
    </location>
</feature>
<feature type="region of interest" description="Disordered" evidence="7">
    <location>
        <begin position="395"/>
        <end position="432"/>
    </location>
</feature>
<dbReference type="InterPro" id="IPR005828">
    <property type="entry name" value="MFS_sugar_transport-like"/>
</dbReference>
<feature type="transmembrane region" description="Helical" evidence="8">
    <location>
        <begin position="160"/>
        <end position="179"/>
    </location>
</feature>
<comment type="subcellular location">
    <subcellularLocation>
        <location evidence="1">Membrane</location>
        <topology evidence="1">Multi-pass membrane protein</topology>
    </subcellularLocation>
</comment>
<feature type="compositionally biased region" description="Low complexity" evidence="7">
    <location>
        <begin position="473"/>
        <end position="485"/>
    </location>
</feature>
<feature type="transmembrane region" description="Helical" evidence="8">
    <location>
        <begin position="133"/>
        <end position="154"/>
    </location>
</feature>
<dbReference type="OrthoDB" id="5296287at2759"/>
<dbReference type="PROSITE" id="PS50850">
    <property type="entry name" value="MFS"/>
    <property type="match status" value="1"/>
</dbReference>
<feature type="transmembrane region" description="Helical" evidence="8">
    <location>
        <begin position="571"/>
        <end position="595"/>
    </location>
</feature>
<dbReference type="PROSITE" id="PS00217">
    <property type="entry name" value="SUGAR_TRANSPORT_2"/>
    <property type="match status" value="1"/>
</dbReference>
<dbReference type="Pfam" id="PF00083">
    <property type="entry name" value="Sugar_tr"/>
    <property type="match status" value="2"/>
</dbReference>
<feature type="transmembrane region" description="Helical" evidence="8">
    <location>
        <begin position="76"/>
        <end position="95"/>
    </location>
</feature>
<reference evidence="10" key="1">
    <citation type="journal article" date="2019" name="Plant J.">
        <title>Chlorella vulgaris genome assembly and annotation reveals the molecular basis for metabolic acclimation to high light conditions.</title>
        <authorList>
            <person name="Cecchin M."/>
            <person name="Marcolungo L."/>
            <person name="Rossato M."/>
            <person name="Girolomoni L."/>
            <person name="Cosentino E."/>
            <person name="Cuine S."/>
            <person name="Li-Beisson Y."/>
            <person name="Delledonne M."/>
            <person name="Ballottari M."/>
        </authorList>
    </citation>
    <scope>NUCLEOTIDE SEQUENCE</scope>
    <source>
        <strain evidence="10">211/11P</strain>
    </source>
</reference>
<dbReference type="InterPro" id="IPR020846">
    <property type="entry name" value="MFS_dom"/>
</dbReference>
<evidence type="ECO:0000256" key="7">
    <source>
        <dbReference type="SAM" id="MobiDB-lite"/>
    </source>
</evidence>
<dbReference type="Gene3D" id="1.20.1250.20">
    <property type="entry name" value="MFS general substrate transporter like domains"/>
    <property type="match status" value="2"/>
</dbReference>
<dbReference type="InterPro" id="IPR005829">
    <property type="entry name" value="Sugar_transporter_CS"/>
</dbReference>
<feature type="transmembrane region" description="Helical" evidence="8">
    <location>
        <begin position="540"/>
        <end position="559"/>
    </location>
</feature>
<dbReference type="PANTHER" id="PTHR48020">
    <property type="entry name" value="PROTON MYO-INOSITOL COTRANSPORTER"/>
    <property type="match status" value="1"/>
</dbReference>
<name>A0A9D4YX37_CHLVU</name>
<reference evidence="10" key="2">
    <citation type="submission" date="2020-11" db="EMBL/GenBank/DDBJ databases">
        <authorList>
            <person name="Cecchin M."/>
            <person name="Marcolungo L."/>
            <person name="Rossato M."/>
            <person name="Girolomoni L."/>
            <person name="Cosentino E."/>
            <person name="Cuine S."/>
            <person name="Li-Beisson Y."/>
            <person name="Delledonne M."/>
            <person name="Ballottari M."/>
        </authorList>
    </citation>
    <scope>NUCLEOTIDE SEQUENCE</scope>
    <source>
        <strain evidence="10">211/11P</strain>
        <tissue evidence="10">Whole cell</tissue>
    </source>
</reference>
<feature type="compositionally biased region" description="Acidic residues" evidence="7">
    <location>
        <begin position="285"/>
        <end position="295"/>
    </location>
</feature>
<dbReference type="GO" id="GO:0022857">
    <property type="term" value="F:transmembrane transporter activity"/>
    <property type="evidence" value="ECO:0007669"/>
    <property type="project" value="InterPro"/>
</dbReference>
<keyword evidence="5 8" id="KW-1133">Transmembrane helix</keyword>
<feature type="compositionally biased region" description="Basic and acidic residues" evidence="7">
    <location>
        <begin position="238"/>
        <end position="256"/>
    </location>
</feature>
<evidence type="ECO:0000313" key="10">
    <source>
        <dbReference type="EMBL" id="KAI3430693.1"/>
    </source>
</evidence>
<feature type="transmembrane region" description="Helical" evidence="8">
    <location>
        <begin position="665"/>
        <end position="688"/>
    </location>
</feature>
<evidence type="ECO:0000256" key="2">
    <source>
        <dbReference type="ARBA" id="ARBA00010992"/>
    </source>
</evidence>
<accession>A0A9D4YX37</accession>
<evidence type="ECO:0000259" key="9">
    <source>
        <dbReference type="PROSITE" id="PS50850"/>
    </source>
</evidence>
<protein>
    <recommendedName>
        <fullName evidence="9">Major facilitator superfamily (MFS) profile domain-containing protein</fullName>
    </recommendedName>
</protein>
<dbReference type="PRINTS" id="PR00171">
    <property type="entry name" value="SUGRTRNSPORT"/>
</dbReference>
<feature type="transmembrane region" description="Helical" evidence="8">
    <location>
        <begin position="694"/>
        <end position="714"/>
    </location>
</feature>
<dbReference type="PANTHER" id="PTHR48020:SF12">
    <property type="entry name" value="PROTON MYO-INOSITOL COTRANSPORTER"/>
    <property type="match status" value="1"/>
</dbReference>
<evidence type="ECO:0000313" key="11">
    <source>
        <dbReference type="Proteomes" id="UP001055712"/>
    </source>
</evidence>
<evidence type="ECO:0000256" key="5">
    <source>
        <dbReference type="ARBA" id="ARBA00022989"/>
    </source>
</evidence>
<dbReference type="InterPro" id="IPR050814">
    <property type="entry name" value="Myo-inositol_Transporter"/>
</dbReference>
<keyword evidence="4 8" id="KW-0812">Transmembrane</keyword>
<feature type="transmembrane region" description="Helical" evidence="8">
    <location>
        <begin position="41"/>
        <end position="64"/>
    </location>
</feature>
<organism evidence="10 11">
    <name type="scientific">Chlorella vulgaris</name>
    <name type="common">Green alga</name>
    <dbReference type="NCBI Taxonomy" id="3077"/>
    <lineage>
        <taxon>Eukaryota</taxon>
        <taxon>Viridiplantae</taxon>
        <taxon>Chlorophyta</taxon>
        <taxon>core chlorophytes</taxon>
        <taxon>Trebouxiophyceae</taxon>
        <taxon>Chlorellales</taxon>
        <taxon>Chlorellaceae</taxon>
        <taxon>Chlorella clade</taxon>
        <taxon>Chlorella</taxon>
    </lineage>
</organism>
<gene>
    <name evidence="10" type="ORF">D9Q98_005282</name>
</gene>
<comment type="similarity">
    <text evidence="2">Belongs to the major facilitator superfamily. Sugar transporter (TC 2.A.1.1) family.</text>
</comment>
<feature type="compositionally biased region" description="Low complexity" evidence="7">
    <location>
        <begin position="298"/>
        <end position="318"/>
    </location>
</feature>
<feature type="compositionally biased region" description="Polar residues" evidence="7">
    <location>
        <begin position="346"/>
        <end position="356"/>
    </location>
</feature>
<dbReference type="Proteomes" id="UP001055712">
    <property type="component" value="Unassembled WGS sequence"/>
</dbReference>
<feature type="region of interest" description="Disordered" evidence="7">
    <location>
        <begin position="763"/>
        <end position="788"/>
    </location>
</feature>
<feature type="transmembrane region" description="Helical" evidence="8">
    <location>
        <begin position="101"/>
        <end position="121"/>
    </location>
</feature>
<proteinExistence type="inferred from homology"/>
<dbReference type="InterPro" id="IPR036259">
    <property type="entry name" value="MFS_trans_sf"/>
</dbReference>
<evidence type="ECO:0000256" key="4">
    <source>
        <dbReference type="ARBA" id="ARBA00022692"/>
    </source>
</evidence>
<keyword evidence="11" id="KW-1185">Reference proteome</keyword>
<feature type="transmembrane region" description="Helical" evidence="8">
    <location>
        <begin position="629"/>
        <end position="653"/>
    </location>
</feature>
<feature type="compositionally biased region" description="Low complexity" evidence="7">
    <location>
        <begin position="409"/>
        <end position="421"/>
    </location>
</feature>
<evidence type="ECO:0000256" key="8">
    <source>
        <dbReference type="SAM" id="Phobius"/>
    </source>
</evidence>
<dbReference type="InterPro" id="IPR003663">
    <property type="entry name" value="Sugar/inositol_transpt"/>
</dbReference>
<comment type="caution">
    <text evidence="10">The sequence shown here is derived from an EMBL/GenBank/DDBJ whole genome shotgun (WGS) entry which is preliminary data.</text>
</comment>